<accession>A0AAN4ZR10</accession>
<reference evidence="3" key="1">
    <citation type="submission" date="2022-10" db="EMBL/GenBank/DDBJ databases">
        <title>Genome assembly of Pristionchus species.</title>
        <authorList>
            <person name="Yoshida K."/>
            <person name="Sommer R.J."/>
        </authorList>
    </citation>
    <scope>NUCLEOTIDE SEQUENCE [LARGE SCALE GENOMIC DNA]</scope>
    <source>
        <strain evidence="3">RS5460</strain>
    </source>
</reference>
<feature type="region of interest" description="Disordered" evidence="1">
    <location>
        <begin position="1"/>
        <end position="32"/>
    </location>
</feature>
<name>A0AAN4ZR10_9BILA</name>
<proteinExistence type="predicted"/>
<gene>
    <name evidence="2" type="ORF">PMAYCL1PPCAC_13423</name>
</gene>
<dbReference type="AlphaFoldDB" id="A0AAN4ZR10"/>
<keyword evidence="3" id="KW-1185">Reference proteome</keyword>
<dbReference type="EMBL" id="BTRK01000003">
    <property type="protein sequence ID" value="GMR43228.1"/>
    <property type="molecule type" value="Genomic_DNA"/>
</dbReference>
<feature type="non-terminal residue" evidence="2">
    <location>
        <position position="1"/>
    </location>
</feature>
<protein>
    <submittedName>
        <fullName evidence="2">Uncharacterized protein</fullName>
    </submittedName>
</protein>
<feature type="non-terminal residue" evidence="2">
    <location>
        <position position="250"/>
    </location>
</feature>
<sequence>LLALSMAGRKRKATTSTSKSSDPAKRVARKSAAMEDEQQAAANAANAAVPPSRHFSDLPFQFVVQMVGEMTFTEMSSFRLSCTQGLEAVDHWGRAQRSFDIKRLISELWPEKKEALNDFHFDSLETVKKELSRLAQWIHFDLITSIDFDGVHTMNRAQLEAVFGVAPRANVRKINLADSIVTSEVWATLASLFPGVRSIRCSEDTAGFPPEIMREIALAGDKKMAAHTLLEQRRLVETGMLDEERVATLR</sequence>
<evidence type="ECO:0000256" key="1">
    <source>
        <dbReference type="SAM" id="MobiDB-lite"/>
    </source>
</evidence>
<evidence type="ECO:0000313" key="2">
    <source>
        <dbReference type="EMBL" id="GMR43228.1"/>
    </source>
</evidence>
<comment type="caution">
    <text evidence="2">The sequence shown here is derived from an EMBL/GenBank/DDBJ whole genome shotgun (WGS) entry which is preliminary data.</text>
</comment>
<evidence type="ECO:0000313" key="3">
    <source>
        <dbReference type="Proteomes" id="UP001328107"/>
    </source>
</evidence>
<organism evidence="2 3">
    <name type="scientific">Pristionchus mayeri</name>
    <dbReference type="NCBI Taxonomy" id="1317129"/>
    <lineage>
        <taxon>Eukaryota</taxon>
        <taxon>Metazoa</taxon>
        <taxon>Ecdysozoa</taxon>
        <taxon>Nematoda</taxon>
        <taxon>Chromadorea</taxon>
        <taxon>Rhabditida</taxon>
        <taxon>Rhabditina</taxon>
        <taxon>Diplogasteromorpha</taxon>
        <taxon>Diplogasteroidea</taxon>
        <taxon>Neodiplogasteridae</taxon>
        <taxon>Pristionchus</taxon>
    </lineage>
</organism>
<dbReference type="Proteomes" id="UP001328107">
    <property type="component" value="Unassembled WGS sequence"/>
</dbReference>